<evidence type="ECO:0000256" key="2">
    <source>
        <dbReference type="ARBA" id="ARBA00022475"/>
    </source>
</evidence>
<dbReference type="Pfam" id="PF13396">
    <property type="entry name" value="PLDc_N"/>
    <property type="match status" value="1"/>
</dbReference>
<name>A0ABV0F1N9_9ENTE</name>
<feature type="active site" evidence="12">
    <location>
        <position position="228"/>
    </location>
</feature>
<feature type="domain" description="PLD phosphodiesterase" evidence="14">
    <location>
        <begin position="405"/>
        <end position="432"/>
    </location>
</feature>
<feature type="active site" evidence="12">
    <location>
        <position position="412"/>
    </location>
</feature>
<evidence type="ECO:0000256" key="11">
    <source>
        <dbReference type="ARBA" id="ARBA00023264"/>
    </source>
</evidence>
<feature type="transmembrane region" description="Helical" evidence="12">
    <location>
        <begin position="6"/>
        <end position="28"/>
    </location>
</feature>
<dbReference type="PANTHER" id="PTHR21248">
    <property type="entry name" value="CARDIOLIPIN SYNTHASE"/>
    <property type="match status" value="1"/>
</dbReference>
<evidence type="ECO:0000256" key="1">
    <source>
        <dbReference type="ARBA" id="ARBA00004651"/>
    </source>
</evidence>
<evidence type="ECO:0000313" key="16">
    <source>
        <dbReference type="Proteomes" id="UP001429357"/>
    </source>
</evidence>
<evidence type="ECO:0000259" key="14">
    <source>
        <dbReference type="PROSITE" id="PS50035"/>
    </source>
</evidence>
<evidence type="ECO:0000256" key="6">
    <source>
        <dbReference type="ARBA" id="ARBA00022737"/>
    </source>
</evidence>
<dbReference type="InterPro" id="IPR030874">
    <property type="entry name" value="Cardiolipin_synth_Firmi"/>
</dbReference>
<keyword evidence="5 12" id="KW-0812">Transmembrane</keyword>
<feature type="transmembrane region" description="Helical" evidence="12">
    <location>
        <begin position="40"/>
        <end position="60"/>
    </location>
</feature>
<keyword evidence="3 12" id="KW-0444">Lipid biosynthesis</keyword>
<keyword evidence="6" id="KW-0677">Repeat</keyword>
<comment type="subcellular location">
    <subcellularLocation>
        <location evidence="1 12">Cell membrane</location>
        <topology evidence="1 12">Multi-pass membrane protein</topology>
    </subcellularLocation>
</comment>
<dbReference type="Pfam" id="PF13091">
    <property type="entry name" value="PLDc_2"/>
    <property type="match status" value="2"/>
</dbReference>
<comment type="similarity">
    <text evidence="12">Belongs to the phospholipase D family. Cardiolipin synthase subfamily.</text>
</comment>
<evidence type="ECO:0000256" key="10">
    <source>
        <dbReference type="ARBA" id="ARBA00023209"/>
    </source>
</evidence>
<reference evidence="16" key="1">
    <citation type="submission" date="2016-06" db="EMBL/GenBank/DDBJ databases">
        <title>Four novel species of enterococci isolated from chicken manure.</title>
        <authorList>
            <person name="Van Tyne D."/>
        </authorList>
    </citation>
    <scope>NUCLEOTIDE SEQUENCE [LARGE SCALE GENOMIC DNA]</scope>
    <source>
        <strain evidence="16">JM9A</strain>
    </source>
</reference>
<dbReference type="Proteomes" id="UP001429357">
    <property type="component" value="Unassembled WGS sequence"/>
</dbReference>
<dbReference type="CDD" id="cd09112">
    <property type="entry name" value="PLDc_CLS_2"/>
    <property type="match status" value="1"/>
</dbReference>
<keyword evidence="2 12" id="KW-1003">Cell membrane</keyword>
<dbReference type="EMBL" id="MAEI02000001">
    <property type="protein sequence ID" value="MEO1781963.1"/>
    <property type="molecule type" value="Genomic_DNA"/>
</dbReference>
<dbReference type="RefSeq" id="WP_161869252.1">
    <property type="nucleotide sequence ID" value="NZ_MAEI02000001.1"/>
</dbReference>
<keyword evidence="16" id="KW-1185">Reference proteome</keyword>
<proteinExistence type="inferred from homology"/>
<feature type="domain" description="PLD phosphodiesterase" evidence="14">
    <location>
        <begin position="221"/>
        <end position="248"/>
    </location>
</feature>
<evidence type="ECO:0000256" key="7">
    <source>
        <dbReference type="ARBA" id="ARBA00022989"/>
    </source>
</evidence>
<comment type="catalytic activity">
    <reaction evidence="12">
        <text>2 a 1,2-diacyl-sn-glycero-3-phospho-(1'-sn-glycerol) = a cardiolipin + glycerol</text>
        <dbReference type="Rhea" id="RHEA:31451"/>
        <dbReference type="ChEBI" id="CHEBI:17754"/>
        <dbReference type="ChEBI" id="CHEBI:62237"/>
        <dbReference type="ChEBI" id="CHEBI:64716"/>
    </reaction>
</comment>
<reference evidence="15 16" key="2">
    <citation type="submission" date="2024-02" db="EMBL/GenBank/DDBJ databases">
        <title>The Genome Sequence of Enterococcus diestrammenae JM9A.</title>
        <authorList>
            <person name="Earl A."/>
            <person name="Manson A."/>
            <person name="Gilmore M."/>
            <person name="Sanders J."/>
            <person name="Shea T."/>
            <person name="Howe W."/>
            <person name="Livny J."/>
            <person name="Cuomo C."/>
            <person name="Neafsey D."/>
            <person name="Birren B."/>
        </authorList>
    </citation>
    <scope>NUCLEOTIDE SEQUENCE [LARGE SCALE GENOMIC DNA]</scope>
    <source>
        <strain evidence="15 16">JM9A</strain>
    </source>
</reference>
<dbReference type="InterPro" id="IPR022924">
    <property type="entry name" value="Cardiolipin_synthase"/>
</dbReference>
<sequence>MTAIKMDLSVINSVIIMIILINTIGAIVTVFRRPRSITSILAWLMTLTFFPIIGFIVYLFCGRGIDGETVYKFDNEDRKKIGEINARIHQHNLKYHRSVNTSGSKLLERYLRNVEESPLAKGNDIQLYLDGKEKFSALFEDIRNATDNIHVEYYAFFPDKIGTAFRDLLVEKAQAGVEIRVIYDPWGAKGSTASFFAPIQEAGGRVTPFITSRDLIRKTRLNYHLHRKIVVVDGQIGWTGGFNVGDQYLGEYERFGYWRDTHARILGTAVFSLQEIFIKDWNASVKNKKQQLQYADNYFVEPTGYVGNVAMQIVSDGPENNVDILKSAYVKMLLAAEEKVWIQTPYLIPDDTVINAILIAKQSGVDVRIMVPSMPDHPFIYRATQYYCNLLQKNGVKIYQYQKDGKGFLHAKTILMDDTICSVGSTNQDIRSYSLNFEVSAFIYDQETTLEMQQIFLKDMADCFELTDEMIASQSRWLRFKQNFSRLLSPIL</sequence>
<protein>
    <recommendedName>
        <fullName evidence="12 13">Cardiolipin synthase</fullName>
        <shortName evidence="12">CL synthase</shortName>
        <ecNumber evidence="12 13">2.7.8.-</ecNumber>
    </recommendedName>
</protein>
<keyword evidence="9 12" id="KW-0472">Membrane</keyword>
<dbReference type="SMART" id="SM00155">
    <property type="entry name" value="PLDc"/>
    <property type="match status" value="2"/>
</dbReference>
<dbReference type="PANTHER" id="PTHR21248:SF22">
    <property type="entry name" value="PHOSPHOLIPASE D"/>
    <property type="match status" value="1"/>
</dbReference>
<evidence type="ECO:0000256" key="3">
    <source>
        <dbReference type="ARBA" id="ARBA00022516"/>
    </source>
</evidence>
<keyword evidence="10 12" id="KW-0594">Phospholipid biosynthesis</keyword>
<evidence type="ECO:0000256" key="9">
    <source>
        <dbReference type="ARBA" id="ARBA00023136"/>
    </source>
</evidence>
<evidence type="ECO:0000256" key="5">
    <source>
        <dbReference type="ARBA" id="ARBA00022692"/>
    </source>
</evidence>
<organism evidence="15 16">
    <name type="scientific">Enterococcus diestrammenae</name>
    <dbReference type="NCBI Taxonomy" id="1155073"/>
    <lineage>
        <taxon>Bacteria</taxon>
        <taxon>Bacillati</taxon>
        <taxon>Bacillota</taxon>
        <taxon>Bacilli</taxon>
        <taxon>Lactobacillales</taxon>
        <taxon>Enterococcaceae</taxon>
        <taxon>Enterococcus</taxon>
    </lineage>
</organism>
<evidence type="ECO:0000256" key="4">
    <source>
        <dbReference type="ARBA" id="ARBA00022679"/>
    </source>
</evidence>
<accession>A0ABV0F1N9</accession>
<comment type="caution">
    <text evidence="15">The sequence shown here is derived from an EMBL/GenBank/DDBJ whole genome shotgun (WGS) entry which is preliminary data.</text>
</comment>
<keyword evidence="11 12" id="KW-1208">Phospholipid metabolism</keyword>
<keyword evidence="8 12" id="KW-0443">Lipid metabolism</keyword>
<dbReference type="InterPro" id="IPR001736">
    <property type="entry name" value="PLipase_D/transphosphatidylase"/>
</dbReference>
<feature type="active site" evidence="12">
    <location>
        <position position="417"/>
    </location>
</feature>
<keyword evidence="7 12" id="KW-1133">Transmembrane helix</keyword>
<evidence type="ECO:0000256" key="8">
    <source>
        <dbReference type="ARBA" id="ARBA00023098"/>
    </source>
</evidence>
<evidence type="ECO:0000313" key="15">
    <source>
        <dbReference type="EMBL" id="MEO1781963.1"/>
    </source>
</evidence>
<feature type="active site" evidence="12">
    <location>
        <position position="410"/>
    </location>
</feature>
<dbReference type="InterPro" id="IPR025202">
    <property type="entry name" value="PLD-like_dom"/>
</dbReference>
<comment type="function">
    <text evidence="12">Catalyzes the reversible phosphatidyl group transfer from one phosphatidylglycerol molecule to another to form cardiolipin (CL) (diphosphatidylglycerol) and glycerol.</text>
</comment>
<dbReference type="SUPFAM" id="SSF56024">
    <property type="entry name" value="Phospholipase D/nuclease"/>
    <property type="match status" value="2"/>
</dbReference>
<feature type="active site" evidence="12">
    <location>
        <position position="226"/>
    </location>
</feature>
<evidence type="ECO:0000256" key="12">
    <source>
        <dbReference type="HAMAP-Rule" id="MF_01916"/>
    </source>
</evidence>
<dbReference type="HAMAP" id="MF_01916">
    <property type="entry name" value="Cardiolipin_synth_Cls"/>
    <property type="match status" value="1"/>
</dbReference>
<dbReference type="Gene3D" id="3.30.870.10">
    <property type="entry name" value="Endonuclease Chain A"/>
    <property type="match status" value="2"/>
</dbReference>
<dbReference type="CDD" id="cd09110">
    <property type="entry name" value="PLDc_CLS_1"/>
    <property type="match status" value="1"/>
</dbReference>
<dbReference type="InterPro" id="IPR027379">
    <property type="entry name" value="CLS_N"/>
</dbReference>
<dbReference type="PROSITE" id="PS50035">
    <property type="entry name" value="PLD"/>
    <property type="match status" value="2"/>
</dbReference>
<dbReference type="EC" id="2.7.8.-" evidence="12 13"/>
<dbReference type="NCBIfam" id="TIGR04265">
    <property type="entry name" value="bac_cardiolipin"/>
    <property type="match status" value="1"/>
</dbReference>
<keyword evidence="4 12" id="KW-0808">Transferase</keyword>
<feature type="active site" evidence="12">
    <location>
        <position position="233"/>
    </location>
</feature>
<gene>
    <name evidence="15" type="ORF">BAU18_001556</name>
</gene>
<evidence type="ECO:0000256" key="13">
    <source>
        <dbReference type="NCBIfam" id="TIGR04265"/>
    </source>
</evidence>